<feature type="compositionally biased region" description="Polar residues" evidence="1">
    <location>
        <begin position="27"/>
        <end position="41"/>
    </location>
</feature>
<organism evidence="3 4">
    <name type="scientific">Habropoda laboriosa</name>
    <dbReference type="NCBI Taxonomy" id="597456"/>
    <lineage>
        <taxon>Eukaryota</taxon>
        <taxon>Metazoa</taxon>
        <taxon>Ecdysozoa</taxon>
        <taxon>Arthropoda</taxon>
        <taxon>Hexapoda</taxon>
        <taxon>Insecta</taxon>
        <taxon>Pterygota</taxon>
        <taxon>Neoptera</taxon>
        <taxon>Endopterygota</taxon>
        <taxon>Hymenoptera</taxon>
        <taxon>Apocrita</taxon>
        <taxon>Aculeata</taxon>
        <taxon>Apoidea</taxon>
        <taxon>Anthophila</taxon>
        <taxon>Apidae</taxon>
        <taxon>Habropoda</taxon>
    </lineage>
</organism>
<feature type="compositionally biased region" description="Polar residues" evidence="1">
    <location>
        <begin position="428"/>
        <end position="445"/>
    </location>
</feature>
<feature type="region of interest" description="Disordered" evidence="1">
    <location>
        <begin position="27"/>
        <end position="50"/>
    </location>
</feature>
<sequence>MGTMRNNFAAVFVPLILMLSTSQSLPVHGHGNSSKRNSLPDTLTPEERSTPPTIHKCLFIDPALPICDEKWMLSSEEDTSNEQLTPRGIVRRSRRNVDVSTMDVIVYTVEGCLPIRLPFSMPSCNGISLDRIVDVEKFRPFMVKGVTKPPLVFPEFNYPRWLRMMTRPRNHVSSKTRDGKQYSHAKKTYVEKPAQGRTEELINEATMKETIPKAIADSKKNSKGSSPSKFILNLKSVDFPGRTEAEELSSTENIESPVLSSTVASPRIPSILQLRRKTGSAETQGFRQLSPPAISNSPLYTMERNMYQQSLYKEPSNGLETGNSNKYPQFIPPLFTEENEGIMDNDFLASIGFLNSHRRRREVGSPPSMQEISEDSKMRGIAGKSIVRPWKRLYNRGDRSFRYSITFDKKSKQLKSFNFEEKGIAATGSTPTLAIPPSSTETSVTDVDARSSRRLTPGKKTQNHVELQPVDKEPPVVARTEERAPIEKLV</sequence>
<dbReference type="OrthoDB" id="7679982at2759"/>
<dbReference type="EMBL" id="KQ414699">
    <property type="protein sequence ID" value="KOC63418.1"/>
    <property type="molecule type" value="Genomic_DNA"/>
</dbReference>
<reference evidence="3 4" key="1">
    <citation type="submission" date="2015-07" db="EMBL/GenBank/DDBJ databases">
        <title>The genome of Habropoda laboriosa.</title>
        <authorList>
            <person name="Pan H."/>
            <person name="Kapheim K."/>
        </authorList>
    </citation>
    <scope>NUCLEOTIDE SEQUENCE [LARGE SCALE GENOMIC DNA]</scope>
    <source>
        <strain evidence="3">0110345459</strain>
    </source>
</reference>
<evidence type="ECO:0000313" key="3">
    <source>
        <dbReference type="EMBL" id="KOC63418.1"/>
    </source>
</evidence>
<evidence type="ECO:0000256" key="2">
    <source>
        <dbReference type="SAM" id="SignalP"/>
    </source>
</evidence>
<gene>
    <name evidence="3" type="ORF">WH47_01907</name>
</gene>
<proteinExistence type="predicted"/>
<accession>A0A0L7QXS5</accession>
<dbReference type="AlphaFoldDB" id="A0A0L7QXS5"/>
<feature type="region of interest" description="Disordered" evidence="1">
    <location>
        <begin position="428"/>
        <end position="490"/>
    </location>
</feature>
<evidence type="ECO:0000256" key="1">
    <source>
        <dbReference type="SAM" id="MobiDB-lite"/>
    </source>
</evidence>
<keyword evidence="4" id="KW-1185">Reference proteome</keyword>
<evidence type="ECO:0000313" key="4">
    <source>
        <dbReference type="Proteomes" id="UP000053825"/>
    </source>
</evidence>
<feature type="signal peptide" evidence="2">
    <location>
        <begin position="1"/>
        <end position="24"/>
    </location>
</feature>
<feature type="compositionally biased region" description="Basic and acidic residues" evidence="1">
    <location>
        <begin position="469"/>
        <end position="490"/>
    </location>
</feature>
<dbReference type="Proteomes" id="UP000053825">
    <property type="component" value="Unassembled WGS sequence"/>
</dbReference>
<protein>
    <submittedName>
        <fullName evidence="3">Uncharacterized protein</fullName>
    </submittedName>
</protein>
<keyword evidence="2" id="KW-0732">Signal</keyword>
<feature type="chain" id="PRO_5005574931" evidence="2">
    <location>
        <begin position="25"/>
        <end position="490"/>
    </location>
</feature>
<name>A0A0L7QXS5_9HYME</name>